<dbReference type="CDD" id="cd01949">
    <property type="entry name" value="GGDEF"/>
    <property type="match status" value="1"/>
</dbReference>
<dbReference type="InterPro" id="IPR050469">
    <property type="entry name" value="Diguanylate_Cyclase"/>
</dbReference>
<dbReference type="SUPFAM" id="SSF55073">
    <property type="entry name" value="Nucleotide cyclase"/>
    <property type="match status" value="1"/>
</dbReference>
<dbReference type="InterPro" id="IPR043128">
    <property type="entry name" value="Rev_trsase/Diguanyl_cyclase"/>
</dbReference>
<gene>
    <name evidence="2" type="ORF">GCM10010470_59000</name>
</gene>
<reference evidence="2 3" key="1">
    <citation type="journal article" date="2019" name="Int. J. Syst. Evol. Microbiol.">
        <title>The Global Catalogue of Microorganisms (GCM) 10K type strain sequencing project: providing services to taxonomists for standard genome sequencing and annotation.</title>
        <authorList>
            <consortium name="The Broad Institute Genomics Platform"/>
            <consortium name="The Broad Institute Genome Sequencing Center for Infectious Disease"/>
            <person name="Wu L."/>
            <person name="Ma J."/>
        </authorList>
    </citation>
    <scope>NUCLEOTIDE SEQUENCE [LARGE SCALE GENOMIC DNA]</scope>
    <source>
        <strain evidence="2 3">JCM 9383</strain>
    </source>
</reference>
<sequence length="246" mass="26813">MSATDDARELVQRAYDADSRQSTFDPHNGLADVLRRAGVVRGAQRAAQHSAQERTATEHVRRGGTAGVVAVGRYSVAGTAVLEEPGTVTAANIADWPRTDLLDPLTQLPGRDLLLDRLEQSLTRSRTRGTLTTLVLLDVHQLSAFNTEHGFERGDELLTTLAGRLCEGMSDSYTVFRYGGDEFAVVAEHPGGTGEEIAEQAREVTSWPMRVGRKRVRPGLRVSWVTTNGRASVDSVLARAEQLLHN</sequence>
<dbReference type="Gene3D" id="3.30.70.270">
    <property type="match status" value="1"/>
</dbReference>
<dbReference type="EMBL" id="BAAAUX010000029">
    <property type="protein sequence ID" value="GAA2815735.1"/>
    <property type="molecule type" value="Genomic_DNA"/>
</dbReference>
<organism evidence="2 3">
    <name type="scientific">Saccharopolyspora taberi</name>
    <dbReference type="NCBI Taxonomy" id="60895"/>
    <lineage>
        <taxon>Bacteria</taxon>
        <taxon>Bacillati</taxon>
        <taxon>Actinomycetota</taxon>
        <taxon>Actinomycetes</taxon>
        <taxon>Pseudonocardiales</taxon>
        <taxon>Pseudonocardiaceae</taxon>
        <taxon>Saccharopolyspora</taxon>
    </lineage>
</organism>
<dbReference type="Pfam" id="PF00990">
    <property type="entry name" value="GGDEF"/>
    <property type="match status" value="1"/>
</dbReference>
<keyword evidence="3" id="KW-1185">Reference proteome</keyword>
<proteinExistence type="predicted"/>
<dbReference type="PANTHER" id="PTHR45138:SF9">
    <property type="entry name" value="DIGUANYLATE CYCLASE DGCM-RELATED"/>
    <property type="match status" value="1"/>
</dbReference>
<name>A0ABN3VL89_9PSEU</name>
<dbReference type="Proteomes" id="UP001500979">
    <property type="component" value="Unassembled WGS sequence"/>
</dbReference>
<dbReference type="InterPro" id="IPR029787">
    <property type="entry name" value="Nucleotide_cyclase"/>
</dbReference>
<accession>A0ABN3VL89</accession>
<dbReference type="PANTHER" id="PTHR45138">
    <property type="entry name" value="REGULATORY COMPONENTS OF SENSORY TRANSDUCTION SYSTEM"/>
    <property type="match status" value="1"/>
</dbReference>
<dbReference type="PROSITE" id="PS50887">
    <property type="entry name" value="GGDEF"/>
    <property type="match status" value="1"/>
</dbReference>
<dbReference type="NCBIfam" id="TIGR00254">
    <property type="entry name" value="GGDEF"/>
    <property type="match status" value="1"/>
</dbReference>
<evidence type="ECO:0000259" key="1">
    <source>
        <dbReference type="PROSITE" id="PS50887"/>
    </source>
</evidence>
<evidence type="ECO:0000313" key="2">
    <source>
        <dbReference type="EMBL" id="GAA2815735.1"/>
    </source>
</evidence>
<comment type="caution">
    <text evidence="2">The sequence shown here is derived from an EMBL/GenBank/DDBJ whole genome shotgun (WGS) entry which is preliminary data.</text>
</comment>
<dbReference type="RefSeq" id="WP_344685299.1">
    <property type="nucleotide sequence ID" value="NZ_BAAAUX010000029.1"/>
</dbReference>
<evidence type="ECO:0000313" key="3">
    <source>
        <dbReference type="Proteomes" id="UP001500979"/>
    </source>
</evidence>
<protein>
    <recommendedName>
        <fullName evidence="1">GGDEF domain-containing protein</fullName>
    </recommendedName>
</protein>
<feature type="domain" description="GGDEF" evidence="1">
    <location>
        <begin position="130"/>
        <end position="246"/>
    </location>
</feature>
<dbReference type="SMART" id="SM00267">
    <property type="entry name" value="GGDEF"/>
    <property type="match status" value="1"/>
</dbReference>
<dbReference type="InterPro" id="IPR000160">
    <property type="entry name" value="GGDEF_dom"/>
</dbReference>